<sequence length="643" mass="71870">MKCFAKILLLVLLLTPLVFAQDYVGPEKCLTCHNNSALGDMTGWRTSLHANGYSVVLDDSHSMQDLYGIVNDYDQNGIDDFKDGLDFNTISSVFDPYKPNAPILAYSAEDGYTITIGEVTHKVILTYGGSGLYKQRYVVKINTSEGPSADYYVSPIQYNEKTHEYVLYHPDAWYDSNHNPIFTPNSTKADASTNSRSLAKGCAGCHTNGLELNQDSNGEWIMHGAPVVDESAYADYNNIYDIDGDGDLDQINTTCERCHGPGSDHVAAPSKDNILNPETDLTPDEANNMCGMCHSRGKSLPNNTFSFPFDDENMQSWMPGDMVADLYTDGGGYWGDGTTSVKHHQQFYDFYKSDKPTFEFHQVTCFECHDVHNSEKHHIVTEVVEEDSTGGELLIATDNDNNTLCLSCHATHGDFTDIPKEWVADYDNHVNDIGAVVSQHTRHPYDPTGTGASRCSKCHLPKVSKSAIAYDIHSHTFDPIPPQKTKIYNMPNSCAVSCHMKDNTFGIDFSTDKLASWDEPTDQALADSLLYYYGPDGIWWRRDVTAISHDYTYTPETYELEQNYPNPFNPTTSISFQMPEAARVSLYVYSITGQLVAKLIDNQYLPAGRQTVRMDAYDLASGMYIYKLSTSNFTASKKMMVLR</sequence>
<dbReference type="InterPro" id="IPR026444">
    <property type="entry name" value="Secre_tail"/>
</dbReference>
<dbReference type="InterPro" id="IPR036280">
    <property type="entry name" value="Multihaem_cyt_sf"/>
</dbReference>
<reference evidence="3" key="1">
    <citation type="journal article" date="2020" name="mSystems">
        <title>Genome- and Community-Level Interaction Insights into Carbon Utilization and Element Cycling Functions of Hydrothermarchaeota in Hydrothermal Sediment.</title>
        <authorList>
            <person name="Zhou Z."/>
            <person name="Liu Y."/>
            <person name="Xu W."/>
            <person name="Pan J."/>
            <person name="Luo Z.H."/>
            <person name="Li M."/>
        </authorList>
    </citation>
    <scope>NUCLEOTIDE SEQUENCE [LARGE SCALE GENOMIC DNA]</scope>
    <source>
        <strain evidence="3">HyVt-456</strain>
    </source>
</reference>
<dbReference type="AlphaFoldDB" id="A0A7V1PUE6"/>
<dbReference type="Gene3D" id="1.10.1130.10">
    <property type="entry name" value="Flavocytochrome C3, Chain A"/>
    <property type="match status" value="1"/>
</dbReference>
<organism evidence="3">
    <name type="scientific">Caldithrix abyssi</name>
    <dbReference type="NCBI Taxonomy" id="187145"/>
    <lineage>
        <taxon>Bacteria</taxon>
        <taxon>Pseudomonadati</taxon>
        <taxon>Calditrichota</taxon>
        <taxon>Calditrichia</taxon>
        <taxon>Calditrichales</taxon>
        <taxon>Calditrichaceae</taxon>
        <taxon>Caldithrix</taxon>
    </lineage>
</organism>
<keyword evidence="1" id="KW-0732">Signal</keyword>
<proteinExistence type="predicted"/>
<feature type="domain" description="Secretion system C-terminal sorting" evidence="2">
    <location>
        <begin position="564"/>
        <end position="641"/>
    </location>
</feature>
<evidence type="ECO:0000259" key="2">
    <source>
        <dbReference type="Pfam" id="PF18962"/>
    </source>
</evidence>
<name>A0A7V1PUE6_CALAY</name>
<gene>
    <name evidence="3" type="ORF">ENJ10_06260</name>
</gene>
<accession>A0A7V1PUE6</accession>
<protein>
    <submittedName>
        <fullName evidence="3">T9SS type A sorting domain-containing protein</fullName>
    </submittedName>
</protein>
<dbReference type="Pfam" id="PF18962">
    <property type="entry name" value="Por_Secre_tail"/>
    <property type="match status" value="1"/>
</dbReference>
<dbReference type="EMBL" id="DRLD01000173">
    <property type="protein sequence ID" value="HED10272.1"/>
    <property type="molecule type" value="Genomic_DNA"/>
</dbReference>
<evidence type="ECO:0000313" key="3">
    <source>
        <dbReference type="EMBL" id="HED10272.1"/>
    </source>
</evidence>
<dbReference type="NCBIfam" id="TIGR04183">
    <property type="entry name" value="Por_Secre_tail"/>
    <property type="match status" value="1"/>
</dbReference>
<evidence type="ECO:0000256" key="1">
    <source>
        <dbReference type="SAM" id="SignalP"/>
    </source>
</evidence>
<dbReference type="SUPFAM" id="SSF48695">
    <property type="entry name" value="Multiheme cytochromes"/>
    <property type="match status" value="1"/>
</dbReference>
<dbReference type="Gene3D" id="2.60.40.4070">
    <property type="match status" value="1"/>
</dbReference>
<feature type="chain" id="PRO_5030907950" evidence="1">
    <location>
        <begin position="21"/>
        <end position="643"/>
    </location>
</feature>
<comment type="caution">
    <text evidence="3">The sequence shown here is derived from an EMBL/GenBank/DDBJ whole genome shotgun (WGS) entry which is preliminary data.</text>
</comment>
<feature type="signal peptide" evidence="1">
    <location>
        <begin position="1"/>
        <end position="20"/>
    </location>
</feature>
<dbReference type="Proteomes" id="UP000886005">
    <property type="component" value="Unassembled WGS sequence"/>
</dbReference>